<dbReference type="InterPro" id="IPR025331">
    <property type="entry name" value="TNT"/>
</dbReference>
<feature type="compositionally biased region" description="Gly residues" evidence="1">
    <location>
        <begin position="647"/>
        <end position="660"/>
    </location>
</feature>
<evidence type="ECO:0000256" key="1">
    <source>
        <dbReference type="SAM" id="MobiDB-lite"/>
    </source>
</evidence>
<name>A0A7I9WT94_9MYCO</name>
<sequence>MAPLSVDPAALDGAGVTLTDVGKDIGWTMSTLAGTLSGCGGMCGDDPVGAAIGKSYDSAAASLLRAFAASRNGLVNLGDGVRMSAHNYSMAESLSDGRGRAEPLPVPAASGAIAAGDSPTSVGGGIPAPAGFGWVSKYIGMIWPAADSAQLRTAAGAWMAAGTNLLATQATAAPALGIIGGQQIPEAEAMGQAFADSLKSASDVMLHSNAIAAKLISYADQVDEVHAAIIDLLARICDPMTGAKIIWDFLTDDEESEIKEIAEDIKTVVDNFATQVNALMAELEPMVAAAATIAESMLKLADKEWEQFLQGNPVGQLIDDMAQATKGFGLQAWELVEGAWTYSPQRAVVDPQGSLDSYRQLVSGMAPLVGADEDGWTGTGDAWLQVGKETVHWDLWKTNPAEAMGRITFDAATFFIPGGALFKFTKVGHGAADAANALVPNSPKVPELPKPPEVPRAPEPPKAPIGAAPAPLPEAPKSPTAGSPAPPTSPPAAGGHHGPTVSGSGAAGAAGDAGRAAPGPAPSAGVAADGAAGPPAGSSVPAATGAGGQPSSSGMPAVSAPAGAPAGSPPGGGLPASAGLGEHAGQAATDGGGRSPGGAASDGVGAGADSGKADREHVSVGAGPEKAADGASSGGGPPPPHDPSSGEGLGSGGSDGGGPVPRGADDGNAPAHDDLPADGGAVHQTPSDPVHSEAPSGDGWHRVDDKPDDPTYGEPLPEHWAGDPYPDLDSIDPKVRDLISDPEAPFGRDANGNPFTQQEYEQRYNQVTDDGKHYNNYPPNDGAVRGSRVVYDSVDAFVRDYGASVDRLGSPYGKYLAVMEDGVSGSFESRGLPIESLSEKFHSYQLTGNLPAGWKIEISEVAPAFGREGGSLQTQIVDGRGNIQTIMELIEIGVLR</sequence>
<dbReference type="EMBL" id="BLKT01000003">
    <property type="protein sequence ID" value="GFG60965.1"/>
    <property type="molecule type" value="Genomic_DNA"/>
</dbReference>
<dbReference type="Proteomes" id="UP000465241">
    <property type="component" value="Unassembled WGS sequence"/>
</dbReference>
<feature type="domain" description="TNT" evidence="2">
    <location>
        <begin position="801"/>
        <end position="896"/>
    </location>
</feature>
<reference evidence="3 4" key="1">
    <citation type="journal article" date="2019" name="Emerg. Microbes Infect.">
        <title>Comprehensive subspecies identification of 175 nontuberculous mycobacteria species based on 7547 genomic profiles.</title>
        <authorList>
            <person name="Matsumoto Y."/>
            <person name="Kinjo T."/>
            <person name="Motooka D."/>
            <person name="Nabeya D."/>
            <person name="Jung N."/>
            <person name="Uechi K."/>
            <person name="Horii T."/>
            <person name="Iida T."/>
            <person name="Fujita J."/>
            <person name="Nakamura S."/>
        </authorList>
    </citation>
    <scope>NUCLEOTIDE SEQUENCE [LARGE SCALE GENOMIC DNA]</scope>
    <source>
        <strain evidence="3 4">JCM 13392</strain>
    </source>
</reference>
<feature type="compositionally biased region" description="Basic and acidic residues" evidence="1">
    <location>
        <begin position="699"/>
        <end position="709"/>
    </location>
</feature>
<evidence type="ECO:0000259" key="2">
    <source>
        <dbReference type="Pfam" id="PF14021"/>
    </source>
</evidence>
<comment type="caution">
    <text evidence="3">The sequence shown here is derived from an EMBL/GenBank/DDBJ whole genome shotgun (WGS) entry which is preliminary data.</text>
</comment>
<keyword evidence="4" id="KW-1185">Reference proteome</keyword>
<feature type="compositionally biased region" description="Low complexity" evidence="1">
    <location>
        <begin position="491"/>
        <end position="566"/>
    </location>
</feature>
<feature type="compositionally biased region" description="Low complexity" evidence="1">
    <location>
        <begin position="597"/>
        <end position="610"/>
    </location>
</feature>
<dbReference type="Pfam" id="PF14021">
    <property type="entry name" value="TNT"/>
    <property type="match status" value="1"/>
</dbReference>
<gene>
    <name evidence="3" type="ORF">MMUR_51010</name>
</gene>
<feature type="compositionally biased region" description="Pro residues" evidence="1">
    <location>
        <begin position="446"/>
        <end position="463"/>
    </location>
</feature>
<evidence type="ECO:0000313" key="4">
    <source>
        <dbReference type="Proteomes" id="UP000465241"/>
    </source>
</evidence>
<dbReference type="AlphaFoldDB" id="A0A7I9WT94"/>
<evidence type="ECO:0000313" key="3">
    <source>
        <dbReference type="EMBL" id="GFG60965.1"/>
    </source>
</evidence>
<organism evidence="3 4">
    <name type="scientific">Mycolicibacterium murale</name>
    <dbReference type="NCBI Taxonomy" id="182220"/>
    <lineage>
        <taxon>Bacteria</taxon>
        <taxon>Bacillati</taxon>
        <taxon>Actinomycetota</taxon>
        <taxon>Actinomycetes</taxon>
        <taxon>Mycobacteriales</taxon>
        <taxon>Mycobacteriaceae</taxon>
        <taxon>Mycolicibacterium</taxon>
    </lineage>
</organism>
<dbReference type="GO" id="GO:0050135">
    <property type="term" value="F:NADP+ nucleosidase activity"/>
    <property type="evidence" value="ECO:0007669"/>
    <property type="project" value="InterPro"/>
</dbReference>
<dbReference type="RefSeq" id="WP_193490874.1">
    <property type="nucleotide sequence ID" value="NZ_BLKT01000003.1"/>
</dbReference>
<protein>
    <recommendedName>
        <fullName evidence="2">TNT domain-containing protein</fullName>
    </recommendedName>
</protein>
<accession>A0A7I9WT94</accession>
<proteinExistence type="predicted"/>
<feature type="region of interest" description="Disordered" evidence="1">
    <location>
        <begin position="437"/>
        <end position="757"/>
    </location>
</feature>